<evidence type="ECO:0000313" key="11">
    <source>
        <dbReference type="Proteomes" id="UP000294914"/>
    </source>
</evidence>
<dbReference type="InterPro" id="IPR036388">
    <property type="entry name" value="WH-like_DNA-bd_sf"/>
</dbReference>
<dbReference type="PANTHER" id="PTHR43413:SF1">
    <property type="entry name" value="SIROHEME DECARBOXYLASE NIRL SUBUNIT"/>
    <property type="match status" value="1"/>
</dbReference>
<comment type="similarity">
    <text evidence="3">Belongs to the Ahb/Nir family.</text>
</comment>
<proteinExistence type="inferred from homology"/>
<evidence type="ECO:0000256" key="5">
    <source>
        <dbReference type="ARBA" id="ARBA00023471"/>
    </source>
</evidence>
<dbReference type="Gene3D" id="3.30.70.3460">
    <property type="match status" value="1"/>
</dbReference>
<feature type="domain" description="Siroheme decarboxylase AsnC-like ligand binding" evidence="8">
    <location>
        <begin position="68"/>
        <end position="140"/>
    </location>
</feature>
<dbReference type="RefSeq" id="WP_243830794.1">
    <property type="nucleotide sequence ID" value="NZ_SOQX01000009.1"/>
</dbReference>
<dbReference type="Pfam" id="PF17805">
    <property type="entry name" value="AsnC_trans_reg2"/>
    <property type="match status" value="1"/>
</dbReference>
<evidence type="ECO:0000256" key="3">
    <source>
        <dbReference type="ARBA" id="ARBA00023457"/>
    </source>
</evidence>
<dbReference type="SMART" id="SM00344">
    <property type="entry name" value="HTH_ASNC"/>
    <property type="match status" value="1"/>
</dbReference>
<dbReference type="EMBL" id="SOQX01000009">
    <property type="protein sequence ID" value="TDX98210.1"/>
    <property type="molecule type" value="Genomic_DNA"/>
</dbReference>
<evidence type="ECO:0000256" key="7">
    <source>
        <dbReference type="ARBA" id="ARBA00048470"/>
    </source>
</evidence>
<protein>
    <recommendedName>
        <fullName evidence="5">siroheme decarboxylase</fullName>
        <ecNumber evidence="5">4.1.1.111</ecNumber>
    </recommendedName>
</protein>
<dbReference type="SUPFAM" id="SSF46785">
    <property type="entry name" value="Winged helix' DNA-binding domain"/>
    <property type="match status" value="1"/>
</dbReference>
<dbReference type="InterPro" id="IPR053953">
    <property type="entry name" value="NirdL-like_HTH"/>
</dbReference>
<evidence type="ECO:0000259" key="9">
    <source>
        <dbReference type="Pfam" id="PF22451"/>
    </source>
</evidence>
<dbReference type="InterPro" id="IPR019888">
    <property type="entry name" value="Tscrpt_reg_AsnC-like"/>
</dbReference>
<evidence type="ECO:0000313" key="10">
    <source>
        <dbReference type="EMBL" id="TDX98210.1"/>
    </source>
</evidence>
<evidence type="ECO:0000256" key="4">
    <source>
        <dbReference type="ARBA" id="ARBA00023465"/>
    </source>
</evidence>
<dbReference type="AlphaFoldDB" id="A0A4R8IF33"/>
<name>A0A4R8IF33_9GAMM</name>
<evidence type="ECO:0000259" key="8">
    <source>
        <dbReference type="Pfam" id="PF17805"/>
    </source>
</evidence>
<evidence type="ECO:0000256" key="6">
    <source>
        <dbReference type="ARBA" id="ARBA00045291"/>
    </source>
</evidence>
<organism evidence="10 11">
    <name type="scientific">Thiohalophilus thiocyanatoxydans</name>
    <dbReference type="NCBI Taxonomy" id="381308"/>
    <lineage>
        <taxon>Bacteria</taxon>
        <taxon>Pseudomonadati</taxon>
        <taxon>Pseudomonadota</taxon>
        <taxon>Gammaproteobacteria</taxon>
        <taxon>Thiohalomonadales</taxon>
        <taxon>Thiohalophilaceae</taxon>
        <taxon>Thiohalophilus</taxon>
    </lineage>
</organism>
<dbReference type="Gene3D" id="1.10.10.10">
    <property type="entry name" value="Winged helix-like DNA-binding domain superfamily/Winged helix DNA-binding domain"/>
    <property type="match status" value="1"/>
</dbReference>
<comment type="catalytic activity">
    <reaction evidence="7">
        <text>siroheme + 2 H(+) = 12,18-didecarboxysiroheme + 2 CO2</text>
        <dbReference type="Rhea" id="RHEA:19093"/>
        <dbReference type="ChEBI" id="CHEBI:15378"/>
        <dbReference type="ChEBI" id="CHEBI:16526"/>
        <dbReference type="ChEBI" id="CHEBI:60052"/>
        <dbReference type="ChEBI" id="CHEBI:140497"/>
        <dbReference type="EC" id="4.1.1.111"/>
    </reaction>
</comment>
<comment type="function">
    <text evidence="6">Involved in heme d1 biosynthesis. Catalyzes the decarboxylation of siroheme into didecarboxysiroheme.</text>
</comment>
<dbReference type="EC" id="4.1.1.111" evidence="5"/>
<sequence>MQLDQIDRQIINSLQEGFPVTEQPYAEVAERLSLSESELIARLERLLADRVLTRFGPMFQAEKLGGAFTLVAMSVRDDDFERVADIVNSFPEVAHNYEREHHFNMWFVVATDNPKRINDVLTEIELDSGYSCYNMPKQDEYFVKLKLVV</sequence>
<comment type="pathway">
    <text evidence="2">Porphyrin-containing compound metabolism.</text>
</comment>
<dbReference type="PANTHER" id="PTHR43413">
    <property type="entry name" value="TRANSCRIPTIONAL REGULATOR, ASNC FAMILY"/>
    <property type="match status" value="1"/>
</dbReference>
<reference evidence="10 11" key="1">
    <citation type="submission" date="2019-03" db="EMBL/GenBank/DDBJ databases">
        <title>Genomic Encyclopedia of Type Strains, Phase IV (KMG-IV): sequencing the most valuable type-strain genomes for metagenomic binning, comparative biology and taxonomic classification.</title>
        <authorList>
            <person name="Goeker M."/>
        </authorList>
    </citation>
    <scope>NUCLEOTIDE SEQUENCE [LARGE SCALE GENOMIC DNA]</scope>
    <source>
        <strain evidence="10 11">DSM 16326</strain>
    </source>
</reference>
<gene>
    <name evidence="10" type="ORF">EDC23_2694</name>
</gene>
<keyword evidence="11" id="KW-1185">Reference proteome</keyword>
<dbReference type="Proteomes" id="UP000294914">
    <property type="component" value="Unassembled WGS sequence"/>
</dbReference>
<dbReference type="Pfam" id="PF22451">
    <property type="entry name" value="NirdL-like_HTH"/>
    <property type="match status" value="1"/>
</dbReference>
<dbReference type="InterPro" id="IPR036390">
    <property type="entry name" value="WH_DNA-bd_sf"/>
</dbReference>
<dbReference type="InterPro" id="IPR040523">
    <property type="entry name" value="AsnC_trans_reg2"/>
</dbReference>
<comment type="caution">
    <text evidence="10">The sequence shown here is derived from an EMBL/GenBank/DDBJ whole genome shotgun (WGS) entry which is preliminary data.</text>
</comment>
<dbReference type="GO" id="GO:0016829">
    <property type="term" value="F:lyase activity"/>
    <property type="evidence" value="ECO:0007669"/>
    <property type="project" value="UniProtKB-KW"/>
</dbReference>
<evidence type="ECO:0000256" key="1">
    <source>
        <dbReference type="ARBA" id="ARBA00023239"/>
    </source>
</evidence>
<evidence type="ECO:0000256" key="2">
    <source>
        <dbReference type="ARBA" id="ARBA00023444"/>
    </source>
</evidence>
<accession>A0A4R8IF33</accession>
<keyword evidence="1" id="KW-0456">Lyase</keyword>
<comment type="subunit">
    <text evidence="4">Probably forms a complex composed of NirD, NirL, NirG and NirH. All proteins are required for the total conversion of siroheme to didecarboxysiroheme.</text>
</comment>
<dbReference type="InterPro" id="IPR050684">
    <property type="entry name" value="HTH-Siroheme_Decarb"/>
</dbReference>
<feature type="domain" description="Siroheme decarboxylase NirL-like HTH" evidence="9">
    <location>
        <begin position="7"/>
        <end position="51"/>
    </location>
</feature>